<dbReference type="GO" id="GO:0008235">
    <property type="term" value="F:metalloexopeptidase activity"/>
    <property type="evidence" value="ECO:0007669"/>
    <property type="project" value="UniProtKB-ARBA"/>
</dbReference>
<dbReference type="CDD" id="cd01066">
    <property type="entry name" value="APP_MetAP"/>
    <property type="match status" value="1"/>
</dbReference>
<dbReference type="Pfam" id="PF01321">
    <property type="entry name" value="Creatinase_N"/>
    <property type="match status" value="1"/>
</dbReference>
<dbReference type="SUPFAM" id="SSF53092">
    <property type="entry name" value="Creatinase/prolidase N-terminal domain"/>
    <property type="match status" value="1"/>
</dbReference>
<evidence type="ECO:0000259" key="2">
    <source>
        <dbReference type="Pfam" id="PF01321"/>
    </source>
</evidence>
<evidence type="ECO:0000259" key="1">
    <source>
        <dbReference type="Pfam" id="PF00557"/>
    </source>
</evidence>
<organism evidence="3 4">
    <name type="scientific">Marinibacterium profundimaris</name>
    <dbReference type="NCBI Taxonomy" id="1679460"/>
    <lineage>
        <taxon>Bacteria</taxon>
        <taxon>Pseudomonadati</taxon>
        <taxon>Pseudomonadota</taxon>
        <taxon>Alphaproteobacteria</taxon>
        <taxon>Rhodobacterales</taxon>
        <taxon>Paracoccaceae</taxon>
        <taxon>Marinibacterium</taxon>
    </lineage>
</organism>
<dbReference type="InterPro" id="IPR036005">
    <property type="entry name" value="Creatinase/aminopeptidase-like"/>
</dbReference>
<proteinExistence type="predicted"/>
<keyword evidence="4" id="KW-1185">Reference proteome</keyword>
<name>A0A225NN16_9RHOB</name>
<dbReference type="PANTHER" id="PTHR46112">
    <property type="entry name" value="AMINOPEPTIDASE"/>
    <property type="match status" value="1"/>
</dbReference>
<dbReference type="GO" id="GO:0004177">
    <property type="term" value="F:aminopeptidase activity"/>
    <property type="evidence" value="ECO:0007669"/>
    <property type="project" value="UniProtKB-ARBA"/>
</dbReference>
<gene>
    <name evidence="3" type="ORF">ATO3_06520</name>
</gene>
<dbReference type="InterPro" id="IPR000587">
    <property type="entry name" value="Creatinase_N"/>
</dbReference>
<dbReference type="SUPFAM" id="SSF55920">
    <property type="entry name" value="Creatinase/aminopeptidase"/>
    <property type="match status" value="1"/>
</dbReference>
<evidence type="ECO:0000313" key="4">
    <source>
        <dbReference type="Proteomes" id="UP000215377"/>
    </source>
</evidence>
<dbReference type="PRINTS" id="PR00599">
    <property type="entry name" value="MAPEPTIDASE"/>
</dbReference>
<comment type="caution">
    <text evidence="3">The sequence shown here is derived from an EMBL/GenBank/DDBJ whole genome shotgun (WGS) entry which is preliminary data.</text>
</comment>
<dbReference type="RefSeq" id="WP_088649017.1">
    <property type="nucleotide sequence ID" value="NZ_AQQR01000002.1"/>
</dbReference>
<accession>A0A225NN16</accession>
<dbReference type="AlphaFoldDB" id="A0A225NN16"/>
<protein>
    <submittedName>
        <fullName evidence="3">Peptidase M24</fullName>
    </submittedName>
</protein>
<dbReference type="OrthoDB" id="9806388at2"/>
<dbReference type="Gene3D" id="3.40.350.10">
    <property type="entry name" value="Creatinase/prolidase N-terminal domain"/>
    <property type="match status" value="1"/>
</dbReference>
<dbReference type="InterPro" id="IPR000994">
    <property type="entry name" value="Pept_M24"/>
</dbReference>
<dbReference type="Gene3D" id="3.90.230.10">
    <property type="entry name" value="Creatinase/methionine aminopeptidase superfamily"/>
    <property type="match status" value="1"/>
</dbReference>
<feature type="domain" description="Creatinase N-terminal" evidence="2">
    <location>
        <begin position="19"/>
        <end position="163"/>
    </location>
</feature>
<dbReference type="Proteomes" id="UP000215377">
    <property type="component" value="Unassembled WGS sequence"/>
</dbReference>
<feature type="domain" description="Peptidase M24" evidence="1">
    <location>
        <begin position="171"/>
        <end position="368"/>
    </location>
</feature>
<reference evidence="3 4" key="1">
    <citation type="submission" date="2013-04" db="EMBL/GenBank/DDBJ databases">
        <title>Oceanicola sp. 22II1-22F33 Genome Sequencing.</title>
        <authorList>
            <person name="Lai Q."/>
            <person name="Li G."/>
            <person name="Shao Z."/>
        </authorList>
    </citation>
    <scope>NUCLEOTIDE SEQUENCE [LARGE SCALE GENOMIC DNA]</scope>
    <source>
        <strain evidence="3 4">22II1-22F33</strain>
    </source>
</reference>
<dbReference type="PANTHER" id="PTHR46112:SF2">
    <property type="entry name" value="XAA-PRO AMINOPEPTIDASE P-RELATED"/>
    <property type="match status" value="1"/>
</dbReference>
<dbReference type="InterPro" id="IPR050659">
    <property type="entry name" value="Peptidase_M24B"/>
</dbReference>
<dbReference type="InterPro" id="IPR029149">
    <property type="entry name" value="Creatin/AminoP/Spt16_N"/>
</dbReference>
<dbReference type="InterPro" id="IPR001714">
    <property type="entry name" value="Pept_M24_MAP"/>
</dbReference>
<dbReference type="EMBL" id="AQQR01000002">
    <property type="protein sequence ID" value="OWU75835.1"/>
    <property type="molecule type" value="Genomic_DNA"/>
</dbReference>
<sequence>MKTSPLPDRGFPTDEFRTRTARIRAGLAKAGLDAILLTTEPEIRYVTGFLTRFWESPTRPWFVIVPLGQEPVAVIPEIGAPLMGQGWITDIRTWSSPDYDDDGIGLLARSLRGLVPDSGRIGVPDEGETHLRMPLSSWSHLQKRVGGRRFVGDGGLMRRLRMVKSPAEIAKIETAAAIAGRAFDRLPEIAAEGVPLQTVFRQFQGLCLEEGADWVSYLAGGAGPGGYADVISPASARPLQRGDVLMLDTGAVHDGHFCDFNRNVSIGSASAEVRAAHARLIEATAAGFDAARPGQRARDLARAMDKVLTGGTGTPGRLGHGLGMQLTEPPSLMPADDTVLRPGMVLTLEPVLALGEGRIMVHEENIVIEETGARWLSAPSGTEIPEIGA</sequence>
<dbReference type="Pfam" id="PF00557">
    <property type="entry name" value="Peptidase_M24"/>
    <property type="match status" value="1"/>
</dbReference>
<evidence type="ECO:0000313" key="3">
    <source>
        <dbReference type="EMBL" id="OWU75835.1"/>
    </source>
</evidence>